<keyword evidence="11 12" id="KW-0472">Membrane</keyword>
<evidence type="ECO:0000256" key="2">
    <source>
        <dbReference type="ARBA" id="ARBA00007362"/>
    </source>
</evidence>
<accession>A0ABT9VLZ1</accession>
<evidence type="ECO:0000256" key="3">
    <source>
        <dbReference type="ARBA" id="ARBA00022475"/>
    </source>
</evidence>
<keyword evidence="3" id="KW-1003">Cell membrane</keyword>
<dbReference type="InterPro" id="IPR000620">
    <property type="entry name" value="EamA_dom"/>
</dbReference>
<evidence type="ECO:0000256" key="5">
    <source>
        <dbReference type="ARBA" id="ARBA00022519"/>
    </source>
</evidence>
<evidence type="ECO:0000256" key="7">
    <source>
        <dbReference type="ARBA" id="ARBA00022692"/>
    </source>
</evidence>
<keyword evidence="8" id="KW-0448">Lipopolysaccharide biosynthesis</keyword>
<evidence type="ECO:0000256" key="6">
    <source>
        <dbReference type="ARBA" id="ARBA00022556"/>
    </source>
</evidence>
<evidence type="ECO:0000313" key="14">
    <source>
        <dbReference type="EMBL" id="MDQ0161900.1"/>
    </source>
</evidence>
<feature type="transmembrane region" description="Helical" evidence="12">
    <location>
        <begin position="101"/>
        <end position="119"/>
    </location>
</feature>
<keyword evidence="6" id="KW-0441">Lipid A biosynthesis</keyword>
<dbReference type="Proteomes" id="UP001225646">
    <property type="component" value="Unassembled WGS sequence"/>
</dbReference>
<reference evidence="14 15" key="1">
    <citation type="submission" date="2023-07" db="EMBL/GenBank/DDBJ databases">
        <title>Genomic Encyclopedia of Type Strains, Phase IV (KMG-IV): sequencing the most valuable type-strain genomes for metagenomic binning, comparative biology and taxonomic classification.</title>
        <authorList>
            <person name="Goeker M."/>
        </authorList>
    </citation>
    <scope>NUCLEOTIDE SEQUENCE [LARGE SCALE GENOMIC DNA]</scope>
    <source>
        <strain evidence="14 15">DSM 19092</strain>
    </source>
</reference>
<keyword evidence="5" id="KW-0997">Cell inner membrane</keyword>
<dbReference type="InterPro" id="IPR037185">
    <property type="entry name" value="EmrE-like"/>
</dbReference>
<evidence type="ECO:0000256" key="8">
    <source>
        <dbReference type="ARBA" id="ARBA00022985"/>
    </source>
</evidence>
<feature type="transmembrane region" description="Helical" evidence="12">
    <location>
        <begin position="74"/>
        <end position="94"/>
    </location>
</feature>
<keyword evidence="7 12" id="KW-0812">Transmembrane</keyword>
<dbReference type="RefSeq" id="WP_419151478.1">
    <property type="nucleotide sequence ID" value="NZ_JAUSTR010000002.1"/>
</dbReference>
<dbReference type="Gene3D" id="1.10.3730.20">
    <property type="match status" value="1"/>
</dbReference>
<dbReference type="SUPFAM" id="SSF103481">
    <property type="entry name" value="Multidrug resistance efflux transporter EmrE"/>
    <property type="match status" value="1"/>
</dbReference>
<sequence>MSAINFILILANTLILVSGQFLWKFGIQKGSFSFKSLFSIFQMFLSPYIIGGLFLYGFATVLWLFILSRVPLSVAYPIQSLAYIFAVVGAYFIFNESITIYTILGCIFIMLGVSLIGFSPGKLN</sequence>
<name>A0ABT9VLZ1_9BACI</name>
<organism evidence="14 15">
    <name type="scientific">Aeribacillus alveayuensis</name>
    <dbReference type="NCBI Taxonomy" id="279215"/>
    <lineage>
        <taxon>Bacteria</taxon>
        <taxon>Bacillati</taxon>
        <taxon>Bacillota</taxon>
        <taxon>Bacilli</taxon>
        <taxon>Bacillales</taxon>
        <taxon>Bacillaceae</taxon>
        <taxon>Aeribacillus</taxon>
    </lineage>
</organism>
<comment type="caution">
    <text evidence="14">The sequence shown here is derived from an EMBL/GenBank/DDBJ whole genome shotgun (WGS) entry which is preliminary data.</text>
</comment>
<dbReference type="InterPro" id="IPR000390">
    <property type="entry name" value="Small_drug/metabolite_transptr"/>
</dbReference>
<comment type="subcellular location">
    <subcellularLocation>
        <location evidence="1">Cell membrane</location>
        <topology evidence="1">Multi-pass membrane protein</topology>
    </subcellularLocation>
</comment>
<evidence type="ECO:0000256" key="4">
    <source>
        <dbReference type="ARBA" id="ARBA00022516"/>
    </source>
</evidence>
<evidence type="ECO:0000259" key="13">
    <source>
        <dbReference type="Pfam" id="PF00892"/>
    </source>
</evidence>
<protein>
    <submittedName>
        <fullName evidence="14">Drug/metabolite transporter (DMT)-like permease</fullName>
    </submittedName>
</protein>
<dbReference type="Pfam" id="PF00892">
    <property type="entry name" value="EamA"/>
    <property type="match status" value="1"/>
</dbReference>
<gene>
    <name evidence="14" type="ORF">J2S06_000974</name>
</gene>
<proteinExistence type="inferred from homology"/>
<evidence type="ECO:0000256" key="10">
    <source>
        <dbReference type="ARBA" id="ARBA00023098"/>
    </source>
</evidence>
<dbReference type="PANTHER" id="PTHR30561:SF9">
    <property type="entry name" value="4-AMINO-4-DEOXY-L-ARABINOSE-PHOSPHOUNDECAPRENOL FLIPPASE SUBUNIT ARNF-RELATED"/>
    <property type="match status" value="1"/>
</dbReference>
<keyword evidence="15" id="KW-1185">Reference proteome</keyword>
<keyword evidence="10" id="KW-0443">Lipid metabolism</keyword>
<dbReference type="PANTHER" id="PTHR30561">
    <property type="entry name" value="SMR FAMILY PROTON-DEPENDENT DRUG EFFLUX TRANSPORTER SUGE"/>
    <property type="match status" value="1"/>
</dbReference>
<keyword evidence="4" id="KW-0444">Lipid biosynthesis</keyword>
<dbReference type="EMBL" id="JAUSTR010000002">
    <property type="protein sequence ID" value="MDQ0161900.1"/>
    <property type="molecule type" value="Genomic_DNA"/>
</dbReference>
<evidence type="ECO:0000256" key="12">
    <source>
        <dbReference type="SAM" id="Phobius"/>
    </source>
</evidence>
<evidence type="ECO:0000313" key="15">
    <source>
        <dbReference type="Proteomes" id="UP001225646"/>
    </source>
</evidence>
<evidence type="ECO:0000256" key="11">
    <source>
        <dbReference type="ARBA" id="ARBA00023136"/>
    </source>
</evidence>
<comment type="similarity">
    <text evidence="2">Belongs to the EamA transporter family.</text>
</comment>
<feature type="transmembrane region" description="Helical" evidence="12">
    <location>
        <begin position="6"/>
        <end position="23"/>
    </location>
</feature>
<feature type="domain" description="EamA" evidence="13">
    <location>
        <begin position="4"/>
        <end position="117"/>
    </location>
</feature>
<feature type="transmembrane region" description="Helical" evidence="12">
    <location>
        <begin position="44"/>
        <end position="68"/>
    </location>
</feature>
<evidence type="ECO:0000256" key="9">
    <source>
        <dbReference type="ARBA" id="ARBA00022989"/>
    </source>
</evidence>
<keyword evidence="9 12" id="KW-1133">Transmembrane helix</keyword>
<evidence type="ECO:0000256" key="1">
    <source>
        <dbReference type="ARBA" id="ARBA00004651"/>
    </source>
</evidence>